<evidence type="ECO:0000256" key="3">
    <source>
        <dbReference type="ARBA" id="ARBA00022670"/>
    </source>
</evidence>
<dbReference type="Gene3D" id="2.60.120.200">
    <property type="match status" value="1"/>
</dbReference>
<dbReference type="GO" id="GO:0005615">
    <property type="term" value="C:extracellular space"/>
    <property type="evidence" value="ECO:0007669"/>
    <property type="project" value="TreeGrafter"/>
</dbReference>
<evidence type="ECO:0000256" key="5">
    <source>
        <dbReference type="ARBA" id="ARBA00022833"/>
    </source>
</evidence>
<evidence type="ECO:0000313" key="8">
    <source>
        <dbReference type="EMBL" id="AEW47852.1"/>
    </source>
</evidence>
<protein>
    <submittedName>
        <fullName evidence="8">Zinc carboxypeptidase</fullName>
    </submittedName>
</protein>
<evidence type="ECO:0000256" key="4">
    <source>
        <dbReference type="ARBA" id="ARBA00022801"/>
    </source>
</evidence>
<dbReference type="GO" id="GO:0004181">
    <property type="term" value="F:metallocarboxypeptidase activity"/>
    <property type="evidence" value="ECO:0007669"/>
    <property type="project" value="InterPro"/>
</dbReference>
<evidence type="ECO:0000256" key="6">
    <source>
        <dbReference type="ARBA" id="ARBA00023049"/>
    </source>
</evidence>
<evidence type="ECO:0000256" key="2">
    <source>
        <dbReference type="ARBA" id="ARBA00005988"/>
    </source>
</evidence>
<keyword evidence="6" id="KW-0482">Metalloprotease</keyword>
<dbReference type="Pfam" id="PF00246">
    <property type="entry name" value="Peptidase_M14"/>
    <property type="match status" value="1"/>
</dbReference>
<keyword evidence="5" id="KW-0862">Zinc</keyword>
<keyword evidence="9" id="KW-1185">Reference proteome</keyword>
<keyword evidence="3" id="KW-0645">Protease</keyword>
<feature type="domain" description="Peptidase M14" evidence="7">
    <location>
        <begin position="173"/>
        <end position="443"/>
    </location>
</feature>
<comment type="similarity">
    <text evidence="2">Belongs to the peptidase M14 family.</text>
</comment>
<sequence length="662" mass="76968">MCYYLKTNVTKATEILNDANFVNISYVEKVKDNIENLLYNKDIPYNIKNSSLNTVTGDEVDSDKRLIIIPSEKTKESNKTIIFEKNNDLKIMIFEYKKGKFIGCTDWLENIKINTSNEIKILLSYKDDRIIENEISNINVFFKLKINEECSVKDLENYYFRSEKIEDIPIGDNAVGYEDFINSKWEILRENHSEIISRNEIIKDTSNTFNIYEYIIQPKNYNKTVFLTGGVHGDEYEGFYGLYYFIKNIIENGYKYKQLRDIALNTRFIVIPVLNPYGVENKTRGTSRIDNANNNYDVMFNATEYEHDGEFGFSENESKAVKLIADKYNGEIDLYFDFHTDFYDPQFGDYLIVDETSCNRKLCENLIIDEIKYLKDKYNFTTIPKPNLVNLNRRCSSFKYMDIIRKVPSAIIEVSTGRISPIGSSESITRSLNWYTNVIIEHIKNDTKKNTKNNGLEISIIENRLKGYSESVHKNISDNGLMVWLDYKDFNNSEWKNKAERGEVILENVNTKDNEGVIINNGLIKLPSHEYTKYTLFLHGKILSDGRIISSENDSLKLSSLMSSQNTRFNICQENKLMYSSLLKYNEEIKICIRSDGENKELFVDGEPFIKVAEKNETQQNLLIGNNKDKNKPINMKIKNILIYDRALDDNEIGFMFGGINE</sequence>
<dbReference type="GeneID" id="14012506"/>
<keyword evidence="8" id="KW-0121">Carboxypeptidase</keyword>
<evidence type="ECO:0000259" key="7">
    <source>
        <dbReference type="PROSITE" id="PS52035"/>
    </source>
</evidence>
<dbReference type="GO" id="GO:0008270">
    <property type="term" value="F:zinc ion binding"/>
    <property type="evidence" value="ECO:0007669"/>
    <property type="project" value="InterPro"/>
</dbReference>
<dbReference type="GO" id="GO:0006508">
    <property type="term" value="P:proteolysis"/>
    <property type="evidence" value="ECO:0007669"/>
    <property type="project" value="UniProtKB-KW"/>
</dbReference>
<dbReference type="KEGG" id="vg:14012506"/>
<accession>G9J3I7</accession>
<dbReference type="SUPFAM" id="SSF49899">
    <property type="entry name" value="Concanavalin A-like lectins/glucanases"/>
    <property type="match status" value="1"/>
</dbReference>
<gene>
    <name evidence="8" type="ORF">phi24R_gp20</name>
</gene>
<evidence type="ECO:0000256" key="1">
    <source>
        <dbReference type="ARBA" id="ARBA00001947"/>
    </source>
</evidence>
<dbReference type="PANTHER" id="PTHR11705">
    <property type="entry name" value="PROTEASE FAMILY M14 CARBOXYPEPTIDASE A,B"/>
    <property type="match status" value="1"/>
</dbReference>
<dbReference type="InterPro" id="IPR000834">
    <property type="entry name" value="Peptidase_M14"/>
</dbReference>
<name>G9J3I7_9CAUD</name>
<reference evidence="8 9" key="1">
    <citation type="journal article" date="2012" name="Arch. Virol.">
        <title>Complete genome sequence of the podoviral bacteriophage PhiCP24R, which is virulent for Clostridium perfringens.</title>
        <authorList>
            <person name="Morales C.A."/>
            <person name="Oakley B.B."/>
            <person name="Garrish J.K."/>
            <person name="Siragusa G.R."/>
            <person name="Ard M.B."/>
            <person name="Seal B.S."/>
        </authorList>
    </citation>
    <scope>NUCLEOTIDE SEQUENCE [LARGE SCALE GENOMIC DNA]</scope>
    <source>
        <strain evidence="8">Phi24R</strain>
    </source>
</reference>
<dbReference type="OrthoDB" id="4842at10239"/>
<dbReference type="Gene3D" id="3.40.630.10">
    <property type="entry name" value="Zn peptidases"/>
    <property type="match status" value="1"/>
</dbReference>
<dbReference type="SUPFAM" id="SSF53187">
    <property type="entry name" value="Zn-dependent exopeptidases"/>
    <property type="match status" value="1"/>
</dbReference>
<dbReference type="PANTHER" id="PTHR11705:SF143">
    <property type="entry name" value="SLL0236 PROTEIN"/>
    <property type="match status" value="1"/>
</dbReference>
<organism evidence="8 9">
    <name type="scientific">Clostridium phage phi24R</name>
    <dbReference type="NCBI Taxonomy" id="1128071"/>
    <lineage>
        <taxon>Viruses</taxon>
        <taxon>Duplodnaviria</taxon>
        <taxon>Heunggongvirae</taxon>
        <taxon>Uroviricota</taxon>
        <taxon>Caudoviricetes</taxon>
        <taxon>Guelinviridae</taxon>
        <taxon>Denniswatsonvirinae</taxon>
        <taxon>Gregsiragusavirus</taxon>
        <taxon>Gregsiragusavirus phi24R</taxon>
    </lineage>
</organism>
<dbReference type="Proteomes" id="UP000007862">
    <property type="component" value="Segment"/>
</dbReference>
<evidence type="ECO:0000313" key="9">
    <source>
        <dbReference type="Proteomes" id="UP000007862"/>
    </source>
</evidence>
<dbReference type="PROSITE" id="PS52035">
    <property type="entry name" value="PEPTIDASE_M14"/>
    <property type="match status" value="1"/>
</dbReference>
<proteinExistence type="inferred from homology"/>
<keyword evidence="4" id="KW-0378">Hydrolase</keyword>
<dbReference type="RefSeq" id="YP_007006997.1">
    <property type="nucleotide sequence ID" value="NC_019523.1"/>
</dbReference>
<comment type="cofactor">
    <cofactor evidence="1">
        <name>Zn(2+)</name>
        <dbReference type="ChEBI" id="CHEBI:29105"/>
    </cofactor>
</comment>
<dbReference type="EMBL" id="JN800508">
    <property type="protein sequence ID" value="AEW47852.1"/>
    <property type="molecule type" value="Genomic_DNA"/>
</dbReference>
<dbReference type="InterPro" id="IPR013320">
    <property type="entry name" value="ConA-like_dom_sf"/>
</dbReference>